<feature type="compositionally biased region" description="Low complexity" evidence="1">
    <location>
        <begin position="277"/>
        <end position="294"/>
    </location>
</feature>
<name>A0A8H7MBX9_9PLEO</name>
<dbReference type="Proteomes" id="UP000651452">
    <property type="component" value="Unassembled WGS sequence"/>
</dbReference>
<feature type="region of interest" description="Disordered" evidence="1">
    <location>
        <begin position="108"/>
        <end position="151"/>
    </location>
</feature>
<dbReference type="OrthoDB" id="5421971at2759"/>
<evidence type="ECO:0000256" key="1">
    <source>
        <dbReference type="SAM" id="MobiDB-lite"/>
    </source>
</evidence>
<proteinExistence type="predicted"/>
<accession>A0A8H7MBX9</accession>
<sequence>MYRRGDPRWNRTIQHISENIEHANETAAENIYGFTQRYVSPCLASLTTCCNAVTAPCFPSSKDRRRNKARARGRAELSFDFYDDWEHDESDGLLGWGSDNLERFLGSASNYGTTAQPGRQRAMSYGQRARDPRFDAARRKSTAQARDAQDPTLIPSSSYFGFLGRLPFNLGANPLRYKPSAADLTDHPGAQRRSLDEDQPLLEDSAEDDAPPHDYKPHRRARSNTHTSGHTTDSFSSRGDIFPSEDELDDAVPLDDEFTIALECRTTGQWDEGASGRNTRSNSNRPSRTASSRTVSSGKRSDDIIQELDIDQDMDDVTFARRRLDAKQLTLQPGLIPTPPLQVSPAPGEDSPADGVPSPALSRSLEEVEGDDALSSAAESSVSERPGTAIRRSEELEEDGSIDMAGKEKKEEEGEEAFIPARLPRFS</sequence>
<evidence type="ECO:0000313" key="2">
    <source>
        <dbReference type="EMBL" id="KAF9692451.1"/>
    </source>
</evidence>
<feature type="compositionally biased region" description="Polar residues" evidence="1">
    <location>
        <begin position="224"/>
        <end position="237"/>
    </location>
</feature>
<feature type="compositionally biased region" description="Acidic residues" evidence="1">
    <location>
        <begin position="197"/>
        <end position="209"/>
    </location>
</feature>
<feature type="compositionally biased region" description="Low complexity" evidence="1">
    <location>
        <begin position="375"/>
        <end position="384"/>
    </location>
</feature>
<comment type="caution">
    <text evidence="2">The sequence shown here is derived from an EMBL/GenBank/DDBJ whole genome shotgun (WGS) entry which is preliminary data.</text>
</comment>
<feature type="region of interest" description="Disordered" evidence="1">
    <location>
        <begin position="328"/>
        <end position="427"/>
    </location>
</feature>
<reference evidence="2" key="2">
    <citation type="submission" date="2020-09" db="EMBL/GenBank/DDBJ databases">
        <title>Reference genome assembly for Australian Ascochyta lentis isolate Al4.</title>
        <authorList>
            <person name="Lee R.C."/>
            <person name="Farfan-Caceres L.M."/>
            <person name="Debler J.W."/>
            <person name="Williams A.H."/>
            <person name="Henares B.M."/>
        </authorList>
    </citation>
    <scope>NUCLEOTIDE SEQUENCE</scope>
    <source>
        <strain evidence="2">Al4</strain>
    </source>
</reference>
<organism evidence="2 3">
    <name type="scientific">Ascochyta lentis</name>
    <dbReference type="NCBI Taxonomy" id="205686"/>
    <lineage>
        <taxon>Eukaryota</taxon>
        <taxon>Fungi</taxon>
        <taxon>Dikarya</taxon>
        <taxon>Ascomycota</taxon>
        <taxon>Pezizomycotina</taxon>
        <taxon>Dothideomycetes</taxon>
        <taxon>Pleosporomycetidae</taxon>
        <taxon>Pleosporales</taxon>
        <taxon>Pleosporineae</taxon>
        <taxon>Didymellaceae</taxon>
        <taxon>Ascochyta</taxon>
    </lineage>
</organism>
<protein>
    <submittedName>
        <fullName evidence="2">Uncharacterized protein</fullName>
    </submittedName>
</protein>
<dbReference type="AlphaFoldDB" id="A0A8H7MBX9"/>
<dbReference type="EMBL" id="RZGK01000018">
    <property type="protein sequence ID" value="KAF9692451.1"/>
    <property type="molecule type" value="Genomic_DNA"/>
</dbReference>
<keyword evidence="3" id="KW-1185">Reference proteome</keyword>
<evidence type="ECO:0000313" key="3">
    <source>
        <dbReference type="Proteomes" id="UP000651452"/>
    </source>
</evidence>
<feature type="compositionally biased region" description="Basic and acidic residues" evidence="1">
    <location>
        <begin position="128"/>
        <end position="138"/>
    </location>
</feature>
<feature type="compositionally biased region" description="Polar residues" evidence="1">
    <location>
        <begin position="108"/>
        <end position="117"/>
    </location>
</feature>
<gene>
    <name evidence="2" type="ORF">EKO04_009345</name>
</gene>
<reference evidence="2" key="1">
    <citation type="submission" date="2018-12" db="EMBL/GenBank/DDBJ databases">
        <authorList>
            <person name="Syme R.A."/>
            <person name="Farfan-Caceres L."/>
            <person name="Lichtenzveig J."/>
        </authorList>
    </citation>
    <scope>NUCLEOTIDE SEQUENCE</scope>
    <source>
        <strain evidence="2">Al4</strain>
    </source>
</reference>
<feature type="compositionally biased region" description="Acidic residues" evidence="1">
    <location>
        <begin position="304"/>
        <end position="315"/>
    </location>
</feature>
<feature type="region of interest" description="Disordered" evidence="1">
    <location>
        <begin position="197"/>
        <end position="249"/>
    </location>
</feature>
<feature type="region of interest" description="Disordered" evidence="1">
    <location>
        <begin position="269"/>
        <end position="315"/>
    </location>
</feature>